<keyword evidence="2" id="KW-0479">Metal-binding</keyword>
<accession>A0A9W7W084</accession>
<dbReference type="PANTHER" id="PTHR47990">
    <property type="entry name" value="2-OXOGLUTARATE (2OG) AND FE(II)-DEPENDENT OXYGENASE SUPERFAMILY PROTEIN-RELATED"/>
    <property type="match status" value="1"/>
</dbReference>
<evidence type="ECO:0000259" key="3">
    <source>
        <dbReference type="PROSITE" id="PS51471"/>
    </source>
</evidence>
<dbReference type="PROSITE" id="PS51471">
    <property type="entry name" value="FE2OG_OXY"/>
    <property type="match status" value="1"/>
</dbReference>
<reference evidence="4 5" key="2">
    <citation type="journal article" date="2021" name="Curr. Genet.">
        <title>Genetic response to nitrogen starvation in the aggressive Eucalyptus foliar pathogen Teratosphaeria destructans.</title>
        <authorList>
            <person name="Havenga M."/>
            <person name="Wingfield B.D."/>
            <person name="Wingfield M.J."/>
            <person name="Dreyer L.L."/>
            <person name="Roets F."/>
            <person name="Aylward J."/>
        </authorList>
    </citation>
    <scope>NUCLEOTIDE SEQUENCE [LARGE SCALE GENOMIC DNA]</scope>
    <source>
        <strain evidence="4">CMW44962</strain>
    </source>
</reference>
<comment type="similarity">
    <text evidence="1 2">Belongs to the iron/ascorbate-dependent oxidoreductase family.</text>
</comment>
<protein>
    <submittedName>
        <fullName evidence="4">Flavonol synthase-like protein</fullName>
    </submittedName>
</protein>
<dbReference type="AlphaFoldDB" id="A0A9W7W084"/>
<feature type="domain" description="Fe2OG dioxygenase" evidence="3">
    <location>
        <begin position="203"/>
        <end position="311"/>
    </location>
</feature>
<dbReference type="InterPro" id="IPR005123">
    <property type="entry name" value="Oxoglu/Fe-dep_dioxygenase_dom"/>
</dbReference>
<organism evidence="4 5">
    <name type="scientific">Teratosphaeria destructans</name>
    <dbReference type="NCBI Taxonomy" id="418781"/>
    <lineage>
        <taxon>Eukaryota</taxon>
        <taxon>Fungi</taxon>
        <taxon>Dikarya</taxon>
        <taxon>Ascomycota</taxon>
        <taxon>Pezizomycotina</taxon>
        <taxon>Dothideomycetes</taxon>
        <taxon>Dothideomycetidae</taxon>
        <taxon>Mycosphaerellales</taxon>
        <taxon>Teratosphaeriaceae</taxon>
        <taxon>Teratosphaeria</taxon>
    </lineage>
</organism>
<evidence type="ECO:0000313" key="4">
    <source>
        <dbReference type="EMBL" id="KAH9823634.1"/>
    </source>
</evidence>
<dbReference type="GO" id="GO:0016491">
    <property type="term" value="F:oxidoreductase activity"/>
    <property type="evidence" value="ECO:0007669"/>
    <property type="project" value="UniProtKB-KW"/>
</dbReference>
<dbReference type="GO" id="GO:0046872">
    <property type="term" value="F:metal ion binding"/>
    <property type="evidence" value="ECO:0007669"/>
    <property type="project" value="UniProtKB-KW"/>
</dbReference>
<dbReference type="InterPro" id="IPR027443">
    <property type="entry name" value="IPNS-like_sf"/>
</dbReference>
<evidence type="ECO:0000256" key="2">
    <source>
        <dbReference type="RuleBase" id="RU003682"/>
    </source>
</evidence>
<dbReference type="InterPro" id="IPR044861">
    <property type="entry name" value="IPNS-like_FE2OG_OXY"/>
</dbReference>
<sequence>MIQELPILDLSWSDTAERPLLLEQLRSALYDIGFLYIKNTRVPPDIVSRLTDLLPTLFALPDHEKAKLSKLNSPHFLGYSGFAEETTLGKQDLREQFDLATELPVVYHPGSEIEGKFPSDSDAKRDFTQLYWRLRGPNQWPHVPEFREAFVAYHDAVQELSYRFVHLIEEALSIPIGTFDHFFGRQAPVGNADGVLFNGSSRSFLPPQHRIKLLRYPPSSNPESSQGVGAHKDSSGWLTFLLQVGNEPGLEVLSSDGHWISAPPIDGTFVVNFGNAFEAATEGAVKATTHRVVAPGPSNSVRYSIPFFQGLPLDMTVSEVQNYIPDHVRRMRRTKKDLEDVSAFLDPRWDSLGASQLRKWIRSHREVGEKWYGRKVVEYYAG</sequence>
<dbReference type="SUPFAM" id="SSF51197">
    <property type="entry name" value="Clavaminate synthase-like"/>
    <property type="match status" value="1"/>
</dbReference>
<dbReference type="Pfam" id="PF03171">
    <property type="entry name" value="2OG-FeII_Oxy"/>
    <property type="match status" value="1"/>
</dbReference>
<comment type="caution">
    <text evidence="4">The sequence shown here is derived from an EMBL/GenBank/DDBJ whole genome shotgun (WGS) entry which is preliminary data.</text>
</comment>
<dbReference type="GO" id="GO:0044283">
    <property type="term" value="P:small molecule biosynthetic process"/>
    <property type="evidence" value="ECO:0007669"/>
    <property type="project" value="UniProtKB-ARBA"/>
</dbReference>
<proteinExistence type="inferred from homology"/>
<keyword evidence="5" id="KW-1185">Reference proteome</keyword>
<dbReference type="Gene3D" id="2.60.120.330">
    <property type="entry name" value="B-lactam Antibiotic, Isopenicillin N Synthase, Chain"/>
    <property type="match status" value="1"/>
</dbReference>
<keyword evidence="2" id="KW-0560">Oxidoreductase</keyword>
<evidence type="ECO:0000256" key="1">
    <source>
        <dbReference type="ARBA" id="ARBA00008056"/>
    </source>
</evidence>
<dbReference type="EMBL" id="RIBY02002189">
    <property type="protein sequence ID" value="KAH9823634.1"/>
    <property type="molecule type" value="Genomic_DNA"/>
</dbReference>
<gene>
    <name evidence="4" type="ORF">Tdes44962_MAKER04595</name>
</gene>
<dbReference type="InterPro" id="IPR050231">
    <property type="entry name" value="Iron_ascorbate_oxido_reductase"/>
</dbReference>
<name>A0A9W7W084_9PEZI</name>
<dbReference type="OrthoDB" id="627829at2759"/>
<dbReference type="Proteomes" id="UP001138500">
    <property type="component" value="Unassembled WGS sequence"/>
</dbReference>
<evidence type="ECO:0000313" key="5">
    <source>
        <dbReference type="Proteomes" id="UP001138500"/>
    </source>
</evidence>
<dbReference type="InterPro" id="IPR026992">
    <property type="entry name" value="DIOX_N"/>
</dbReference>
<reference evidence="4 5" key="1">
    <citation type="journal article" date="2018" name="IMA Fungus">
        <title>IMA Genome-F 10: Nine draft genome sequences of Claviceps purpurea s.lat., including C. arundinis, C. humidiphila, and C. cf. spartinae, pseudomolecules for the pitch canker pathogen Fusarium circinatum, draft genome of Davidsoniella eucalypti, Grosmannia galeiformis, Quambalaria eucalypti, and Teratosphaeria destructans.</title>
        <authorList>
            <person name="Wingfield B.D."/>
            <person name="Liu M."/>
            <person name="Nguyen H.D."/>
            <person name="Lane F.A."/>
            <person name="Morgan S.W."/>
            <person name="De Vos L."/>
            <person name="Wilken P.M."/>
            <person name="Duong T.A."/>
            <person name="Aylward J."/>
            <person name="Coetzee M.P."/>
            <person name="Dadej K."/>
            <person name="De Beer Z.W."/>
            <person name="Findlay W."/>
            <person name="Havenga M."/>
            <person name="Kolarik M."/>
            <person name="Menzies J.G."/>
            <person name="Naidoo K."/>
            <person name="Pochopski O."/>
            <person name="Shoukouhi P."/>
            <person name="Santana Q.C."/>
            <person name="Seifert K.A."/>
            <person name="Soal N."/>
            <person name="Steenkamp E.T."/>
            <person name="Tatham C.T."/>
            <person name="van der Nest M.A."/>
            <person name="Wingfield M.J."/>
        </authorList>
    </citation>
    <scope>NUCLEOTIDE SEQUENCE [LARGE SCALE GENOMIC DNA]</scope>
    <source>
        <strain evidence="4">CMW44962</strain>
    </source>
</reference>
<dbReference type="Pfam" id="PF14226">
    <property type="entry name" value="DIOX_N"/>
    <property type="match status" value="1"/>
</dbReference>
<keyword evidence="2" id="KW-0408">Iron</keyword>